<dbReference type="PRINTS" id="PR00081">
    <property type="entry name" value="GDHRDH"/>
</dbReference>
<dbReference type="InterPro" id="IPR050259">
    <property type="entry name" value="SDR"/>
</dbReference>
<reference evidence="2 3" key="1">
    <citation type="submission" date="2014-01" db="EMBL/GenBank/DDBJ databases">
        <title>Genome sequence determination for a cystic fibrosis isolate, Inquilinus limosus.</title>
        <authorList>
            <person name="Pino M."/>
            <person name="Di Conza J."/>
            <person name="Gutkind G."/>
        </authorList>
    </citation>
    <scope>NUCLEOTIDE SEQUENCE [LARGE SCALE GENOMIC DNA]</scope>
    <source>
        <strain evidence="2 3">MP06</strain>
    </source>
</reference>
<proteinExistence type="inferred from homology"/>
<dbReference type="Proteomes" id="UP000029995">
    <property type="component" value="Unassembled WGS sequence"/>
</dbReference>
<evidence type="ECO:0000313" key="3">
    <source>
        <dbReference type="Proteomes" id="UP000029995"/>
    </source>
</evidence>
<protein>
    <submittedName>
        <fullName evidence="2">Oxidoreductase</fullName>
    </submittedName>
</protein>
<dbReference type="InterPro" id="IPR002347">
    <property type="entry name" value="SDR_fam"/>
</dbReference>
<sequence length="264" mass="27542">MKIDLSGKSALVTGSTTGIGFAIAQGLAAAGAEVIVNGRKPAAVAEAVERIGRAVPGAKLRPAVADVSSAEGCAELAAAVPEADILVNNVGTFEMKEFFDIPDEDWQHIHDVNVMSGVRLSRAYMKGMLARNWGRVVFISSESGVNIPIEMIHYGVTKTAQIALARGLAKLTRGTGVTVNSVLPGPTMTDGVREFLREMAAESGKSIEETAGDFVRTHRPTSIIGRMAAPEEIANMVVYVASPQAAATNGAALRVDGGVLDTLA</sequence>
<dbReference type="PANTHER" id="PTHR42879">
    <property type="entry name" value="3-OXOACYL-(ACYL-CARRIER-PROTEIN) REDUCTASE"/>
    <property type="match status" value="1"/>
</dbReference>
<evidence type="ECO:0000313" key="2">
    <source>
        <dbReference type="EMBL" id="KGM30534.1"/>
    </source>
</evidence>
<name>A0A0A0CXL6_9PROT</name>
<organism evidence="2 3">
    <name type="scientific">Inquilinus limosus MP06</name>
    <dbReference type="NCBI Taxonomy" id="1398085"/>
    <lineage>
        <taxon>Bacteria</taxon>
        <taxon>Pseudomonadati</taxon>
        <taxon>Pseudomonadota</taxon>
        <taxon>Alphaproteobacteria</taxon>
        <taxon>Rhodospirillales</taxon>
        <taxon>Rhodospirillaceae</taxon>
        <taxon>Inquilinus</taxon>
    </lineage>
</organism>
<evidence type="ECO:0000256" key="1">
    <source>
        <dbReference type="ARBA" id="ARBA00006484"/>
    </source>
</evidence>
<dbReference type="Pfam" id="PF00106">
    <property type="entry name" value="adh_short"/>
    <property type="match status" value="1"/>
</dbReference>
<dbReference type="RefSeq" id="WP_034848349.1">
    <property type="nucleotide sequence ID" value="NZ_JANX01000795.1"/>
</dbReference>
<comment type="similarity">
    <text evidence="1">Belongs to the short-chain dehydrogenases/reductases (SDR) family.</text>
</comment>
<dbReference type="CDD" id="cd05233">
    <property type="entry name" value="SDR_c"/>
    <property type="match status" value="1"/>
</dbReference>
<gene>
    <name evidence="2" type="ORF">P409_32445</name>
</gene>
<dbReference type="InterPro" id="IPR036291">
    <property type="entry name" value="NAD(P)-bd_dom_sf"/>
</dbReference>
<dbReference type="Gene3D" id="3.40.50.720">
    <property type="entry name" value="NAD(P)-binding Rossmann-like Domain"/>
    <property type="match status" value="1"/>
</dbReference>
<dbReference type="EMBL" id="JANX01000795">
    <property type="protein sequence ID" value="KGM30534.1"/>
    <property type="molecule type" value="Genomic_DNA"/>
</dbReference>
<dbReference type="FunFam" id="3.40.50.720:FF:000084">
    <property type="entry name" value="Short-chain dehydrogenase reductase"/>
    <property type="match status" value="1"/>
</dbReference>
<dbReference type="SUPFAM" id="SSF51735">
    <property type="entry name" value="NAD(P)-binding Rossmann-fold domains"/>
    <property type="match status" value="1"/>
</dbReference>
<dbReference type="AlphaFoldDB" id="A0A0A0CXL6"/>
<accession>A0A0A0CXL6</accession>
<comment type="caution">
    <text evidence="2">The sequence shown here is derived from an EMBL/GenBank/DDBJ whole genome shotgun (WGS) entry which is preliminary data.</text>
</comment>
<dbReference type="OrthoDB" id="9793325at2"/>